<dbReference type="Proteomes" id="UP000054549">
    <property type="component" value="Unassembled WGS sequence"/>
</dbReference>
<proteinExistence type="predicted"/>
<dbReference type="InParanoid" id="A0A0C2T4W6"/>
<dbReference type="AlphaFoldDB" id="A0A0C2T4W6"/>
<evidence type="ECO:0000313" key="1">
    <source>
        <dbReference type="EMBL" id="KIL61584.1"/>
    </source>
</evidence>
<dbReference type="HOGENOM" id="CLU_2512190_0_0_1"/>
<name>A0A0C2T4W6_AMAMK</name>
<reference evidence="1 2" key="1">
    <citation type="submission" date="2014-04" db="EMBL/GenBank/DDBJ databases">
        <title>Evolutionary Origins and Diversification of the Mycorrhizal Mutualists.</title>
        <authorList>
            <consortium name="DOE Joint Genome Institute"/>
            <consortium name="Mycorrhizal Genomics Consortium"/>
            <person name="Kohler A."/>
            <person name="Kuo A."/>
            <person name="Nagy L.G."/>
            <person name="Floudas D."/>
            <person name="Copeland A."/>
            <person name="Barry K.W."/>
            <person name="Cichocki N."/>
            <person name="Veneault-Fourrey C."/>
            <person name="LaButti K."/>
            <person name="Lindquist E.A."/>
            <person name="Lipzen A."/>
            <person name="Lundell T."/>
            <person name="Morin E."/>
            <person name="Murat C."/>
            <person name="Riley R."/>
            <person name="Ohm R."/>
            <person name="Sun H."/>
            <person name="Tunlid A."/>
            <person name="Henrissat B."/>
            <person name="Grigoriev I.V."/>
            <person name="Hibbett D.S."/>
            <person name="Martin F."/>
        </authorList>
    </citation>
    <scope>NUCLEOTIDE SEQUENCE [LARGE SCALE GENOMIC DNA]</scope>
    <source>
        <strain evidence="1 2">Koide BX008</strain>
    </source>
</reference>
<accession>A0A0C2T4W6</accession>
<organism evidence="1 2">
    <name type="scientific">Amanita muscaria (strain Koide BX008)</name>
    <dbReference type="NCBI Taxonomy" id="946122"/>
    <lineage>
        <taxon>Eukaryota</taxon>
        <taxon>Fungi</taxon>
        <taxon>Dikarya</taxon>
        <taxon>Basidiomycota</taxon>
        <taxon>Agaricomycotina</taxon>
        <taxon>Agaricomycetes</taxon>
        <taxon>Agaricomycetidae</taxon>
        <taxon>Agaricales</taxon>
        <taxon>Pluteineae</taxon>
        <taxon>Amanitaceae</taxon>
        <taxon>Amanita</taxon>
    </lineage>
</organism>
<evidence type="ECO:0000313" key="2">
    <source>
        <dbReference type="Proteomes" id="UP000054549"/>
    </source>
</evidence>
<gene>
    <name evidence="1" type="ORF">M378DRAFT_850290</name>
</gene>
<dbReference type="EMBL" id="KN818282">
    <property type="protein sequence ID" value="KIL61584.1"/>
    <property type="molecule type" value="Genomic_DNA"/>
</dbReference>
<protein>
    <submittedName>
        <fullName evidence="1">Uncharacterized protein</fullName>
    </submittedName>
</protein>
<sequence>MNQSTHAPGRTCHIAPPPQQFCNRDRLQTRYGYPLPFQYSRSHIQHQGPARCPQLLPSWRGSRRHHTAHLPVGRWAELLKLHKGV</sequence>
<keyword evidence="2" id="KW-1185">Reference proteome</keyword>